<evidence type="ECO:0000313" key="3">
    <source>
        <dbReference type="Proteomes" id="UP000550707"/>
    </source>
</evidence>
<dbReference type="EMBL" id="JACASF010000007">
    <property type="protein sequence ID" value="KAF6469867.1"/>
    <property type="molecule type" value="Genomic_DNA"/>
</dbReference>
<evidence type="ECO:0000313" key="2">
    <source>
        <dbReference type="EMBL" id="KAF6469867.1"/>
    </source>
</evidence>
<dbReference type="AlphaFoldDB" id="A0A7J8HC61"/>
<proteinExistence type="predicted"/>
<comment type="caution">
    <text evidence="2">The sequence shown here is derived from an EMBL/GenBank/DDBJ whole genome shotgun (WGS) entry which is preliminary data.</text>
</comment>
<evidence type="ECO:0000256" key="1">
    <source>
        <dbReference type="SAM" id="MobiDB-lite"/>
    </source>
</evidence>
<dbReference type="InParanoid" id="A0A7J8HC61"/>
<gene>
    <name evidence="2" type="ORF">HJG59_011216</name>
</gene>
<sequence>MEAGNRRTDLRGKAGRGSSENLCIYSHSLWAQAVVWGRSGLGWGGGGGNVGDICNTFDNKTRFLKMLLSAEGPSPRCLWVPHGLPVDGVVFPWAMTALSPEKGLAKVPWSKSGPQGLGCITELPPRRRGNGDPEKAPPSRPEKLMQGPLPPRSWELVPSRCPIREPRLGRGVLDSPSERAQRTAQSDSCLTGESGNKSSLKWAETRKISLSS</sequence>
<feature type="compositionally biased region" description="Polar residues" evidence="1">
    <location>
        <begin position="182"/>
        <end position="199"/>
    </location>
</feature>
<protein>
    <submittedName>
        <fullName evidence="2">Uncharacterized protein</fullName>
    </submittedName>
</protein>
<keyword evidence="3" id="KW-1185">Reference proteome</keyword>
<dbReference type="Proteomes" id="UP000550707">
    <property type="component" value="Unassembled WGS sequence"/>
</dbReference>
<feature type="compositionally biased region" description="Basic and acidic residues" evidence="1">
    <location>
        <begin position="203"/>
        <end position="212"/>
    </location>
</feature>
<accession>A0A7J8HC61</accession>
<feature type="compositionally biased region" description="Basic and acidic residues" evidence="1">
    <location>
        <begin position="129"/>
        <end position="143"/>
    </location>
</feature>
<feature type="region of interest" description="Disordered" evidence="1">
    <location>
        <begin position="115"/>
        <end position="212"/>
    </location>
</feature>
<reference evidence="2 3" key="1">
    <citation type="journal article" date="2020" name="Nature">
        <title>Six reference-quality genomes reveal evolution of bat adaptations.</title>
        <authorList>
            <person name="Jebb D."/>
            <person name="Huang Z."/>
            <person name="Pippel M."/>
            <person name="Hughes G.M."/>
            <person name="Lavrichenko K."/>
            <person name="Devanna P."/>
            <person name="Winkler S."/>
            <person name="Jermiin L.S."/>
            <person name="Skirmuntt E.C."/>
            <person name="Katzourakis A."/>
            <person name="Burkitt-Gray L."/>
            <person name="Ray D.A."/>
            <person name="Sullivan K.A.M."/>
            <person name="Roscito J.G."/>
            <person name="Kirilenko B.M."/>
            <person name="Davalos L.M."/>
            <person name="Corthals A.P."/>
            <person name="Power M.L."/>
            <person name="Jones G."/>
            <person name="Ransome R.D."/>
            <person name="Dechmann D.K.N."/>
            <person name="Locatelli A.G."/>
            <person name="Puechmaille S.J."/>
            <person name="Fedrigo O."/>
            <person name="Jarvis E.D."/>
            <person name="Hiller M."/>
            <person name="Vernes S.C."/>
            <person name="Myers E.W."/>
            <person name="Teeling E.C."/>
        </authorList>
    </citation>
    <scope>NUCLEOTIDE SEQUENCE [LARGE SCALE GENOMIC DNA]</scope>
    <source>
        <strain evidence="2">MMolMol1</strain>
        <tissue evidence="2">Muscle</tissue>
    </source>
</reference>
<name>A0A7J8HC61_MOLMO</name>
<organism evidence="2 3">
    <name type="scientific">Molossus molossus</name>
    <name type="common">Pallas' mastiff bat</name>
    <name type="synonym">Vespertilio molossus</name>
    <dbReference type="NCBI Taxonomy" id="27622"/>
    <lineage>
        <taxon>Eukaryota</taxon>
        <taxon>Metazoa</taxon>
        <taxon>Chordata</taxon>
        <taxon>Craniata</taxon>
        <taxon>Vertebrata</taxon>
        <taxon>Euteleostomi</taxon>
        <taxon>Mammalia</taxon>
        <taxon>Eutheria</taxon>
        <taxon>Laurasiatheria</taxon>
        <taxon>Chiroptera</taxon>
        <taxon>Yangochiroptera</taxon>
        <taxon>Molossidae</taxon>
        <taxon>Molossus</taxon>
    </lineage>
</organism>